<protein>
    <submittedName>
        <fullName evidence="2">Uncharacterized protein</fullName>
    </submittedName>
</protein>
<dbReference type="InterPro" id="IPR051343">
    <property type="entry name" value="G-type_lectin_kinases/EP1-like"/>
</dbReference>
<organism evidence="2 3">
    <name type="scientific">Hibiscus syriacus</name>
    <name type="common">Rose of Sharon</name>
    <dbReference type="NCBI Taxonomy" id="106335"/>
    <lineage>
        <taxon>Eukaryota</taxon>
        <taxon>Viridiplantae</taxon>
        <taxon>Streptophyta</taxon>
        <taxon>Embryophyta</taxon>
        <taxon>Tracheophyta</taxon>
        <taxon>Spermatophyta</taxon>
        <taxon>Magnoliopsida</taxon>
        <taxon>eudicotyledons</taxon>
        <taxon>Gunneridae</taxon>
        <taxon>Pentapetalae</taxon>
        <taxon>rosids</taxon>
        <taxon>malvids</taxon>
        <taxon>Malvales</taxon>
        <taxon>Malvaceae</taxon>
        <taxon>Malvoideae</taxon>
        <taxon>Hibiscus</taxon>
    </lineage>
</organism>
<dbReference type="PANTHER" id="PTHR47976:SF105">
    <property type="entry name" value="RECEPTOR-LIKE SERINE_THREONINE-PROTEIN KINASE"/>
    <property type="match status" value="1"/>
</dbReference>
<name>A0A6A2XR39_HIBSY</name>
<dbReference type="AlphaFoldDB" id="A0A6A2XR39"/>
<dbReference type="PANTHER" id="PTHR47976">
    <property type="entry name" value="G-TYPE LECTIN S-RECEPTOR-LIKE SERINE/THREONINE-PROTEIN KINASE SD2-5"/>
    <property type="match status" value="1"/>
</dbReference>
<gene>
    <name evidence="2" type="ORF">F3Y22_tig00111445pilonHSYRG00047</name>
</gene>
<evidence type="ECO:0000313" key="3">
    <source>
        <dbReference type="Proteomes" id="UP000436088"/>
    </source>
</evidence>
<keyword evidence="3" id="KW-1185">Reference proteome</keyword>
<evidence type="ECO:0000313" key="2">
    <source>
        <dbReference type="EMBL" id="KAE8678058.1"/>
    </source>
</evidence>
<sequence>MDNKLEHRPAYEGQKAIRCVEVNGGSSILTEWAFQCYSEGMIGKLVENDEEATNDAGKLEMLLKVAIWCVQEEPMLRPSMRIVTMMLKVLSKFLVHHALSYPVSVRCPC</sequence>
<accession>A0A6A2XR39</accession>
<comment type="caution">
    <text evidence="2">The sequence shown here is derived from an EMBL/GenBank/DDBJ whole genome shotgun (WGS) entry which is preliminary data.</text>
</comment>
<proteinExistence type="predicted"/>
<evidence type="ECO:0000256" key="1">
    <source>
        <dbReference type="ARBA" id="ARBA00022729"/>
    </source>
</evidence>
<dbReference type="Gene3D" id="1.10.510.10">
    <property type="entry name" value="Transferase(Phosphotransferase) domain 1"/>
    <property type="match status" value="1"/>
</dbReference>
<keyword evidence="1" id="KW-0732">Signal</keyword>
<reference evidence="2" key="1">
    <citation type="submission" date="2019-09" db="EMBL/GenBank/DDBJ databases">
        <title>Draft genome information of white flower Hibiscus syriacus.</title>
        <authorList>
            <person name="Kim Y.-M."/>
        </authorList>
    </citation>
    <scope>NUCLEOTIDE SEQUENCE [LARGE SCALE GENOMIC DNA]</scope>
    <source>
        <strain evidence="2">YM2019G1</strain>
    </source>
</reference>
<dbReference type="EMBL" id="VEPZ02001345">
    <property type="protein sequence ID" value="KAE8678058.1"/>
    <property type="molecule type" value="Genomic_DNA"/>
</dbReference>
<dbReference type="Proteomes" id="UP000436088">
    <property type="component" value="Unassembled WGS sequence"/>
</dbReference>